<keyword evidence="3" id="KW-1003">Cell membrane</keyword>
<dbReference type="RefSeq" id="WP_074768379.1">
    <property type="nucleotide sequence ID" value="NZ_FNWO01000008.1"/>
</dbReference>
<feature type="transmembrane region" description="Helical" evidence="7">
    <location>
        <begin position="276"/>
        <end position="297"/>
    </location>
</feature>
<keyword evidence="6 7" id="KW-0472">Membrane</keyword>
<feature type="transmembrane region" description="Helical" evidence="7">
    <location>
        <begin position="304"/>
        <end position="324"/>
    </location>
</feature>
<name>A0A1H6HWD4_MAGFU</name>
<protein>
    <submittedName>
        <fullName evidence="8">Prokaryotic molybdopterin-containing oxidoreductase family, membrane subunit</fullName>
    </submittedName>
</protein>
<evidence type="ECO:0000256" key="6">
    <source>
        <dbReference type="ARBA" id="ARBA00023136"/>
    </source>
</evidence>
<dbReference type="EMBL" id="FNWO01000008">
    <property type="protein sequence ID" value="SEH40475.1"/>
    <property type="molecule type" value="Genomic_DNA"/>
</dbReference>
<dbReference type="PANTHER" id="PTHR34856:SF2">
    <property type="entry name" value="PROTEIN NRFD"/>
    <property type="match status" value="1"/>
</dbReference>
<comment type="similarity">
    <text evidence="2">Belongs to the NrfD family.</text>
</comment>
<evidence type="ECO:0000313" key="8">
    <source>
        <dbReference type="EMBL" id="SEH40475.1"/>
    </source>
</evidence>
<organism evidence="8 9">
    <name type="scientific">Magnetospirillum fulvum</name>
    <name type="common">Rhodospirillum fulvum</name>
    <dbReference type="NCBI Taxonomy" id="1082"/>
    <lineage>
        <taxon>Bacteria</taxon>
        <taxon>Pseudomonadati</taxon>
        <taxon>Pseudomonadota</taxon>
        <taxon>Alphaproteobacteria</taxon>
        <taxon>Rhodospirillales</taxon>
        <taxon>Rhodospirillaceae</taxon>
        <taxon>Magnetospirillum</taxon>
    </lineage>
</organism>
<evidence type="ECO:0000256" key="4">
    <source>
        <dbReference type="ARBA" id="ARBA00022692"/>
    </source>
</evidence>
<evidence type="ECO:0000256" key="5">
    <source>
        <dbReference type="ARBA" id="ARBA00022989"/>
    </source>
</evidence>
<feature type="transmembrane region" description="Helical" evidence="7">
    <location>
        <begin position="235"/>
        <end position="256"/>
    </location>
</feature>
<evidence type="ECO:0000256" key="7">
    <source>
        <dbReference type="SAM" id="Phobius"/>
    </source>
</evidence>
<feature type="transmembrane region" description="Helical" evidence="7">
    <location>
        <begin position="200"/>
        <end position="223"/>
    </location>
</feature>
<evidence type="ECO:0000256" key="2">
    <source>
        <dbReference type="ARBA" id="ARBA00008929"/>
    </source>
</evidence>
<keyword evidence="5 7" id="KW-1133">Transmembrane helix</keyword>
<feature type="transmembrane region" description="Helical" evidence="7">
    <location>
        <begin position="51"/>
        <end position="77"/>
    </location>
</feature>
<dbReference type="InterPro" id="IPR005614">
    <property type="entry name" value="NrfD-like"/>
</dbReference>
<keyword evidence="9" id="KW-1185">Reference proteome</keyword>
<dbReference type="AlphaFoldDB" id="A0A1H6HWD4"/>
<gene>
    <name evidence="8" type="ORF">SAMN04244559_02138</name>
</gene>
<evidence type="ECO:0000313" key="9">
    <source>
        <dbReference type="Proteomes" id="UP000182983"/>
    </source>
</evidence>
<dbReference type="Proteomes" id="UP000182983">
    <property type="component" value="Unassembled WGS sequence"/>
</dbReference>
<accession>A0A1H6HWD4</accession>
<dbReference type="OrthoDB" id="9765987at2"/>
<dbReference type="Pfam" id="PF03916">
    <property type="entry name" value="NrfD"/>
    <property type="match status" value="1"/>
</dbReference>
<evidence type="ECO:0000256" key="1">
    <source>
        <dbReference type="ARBA" id="ARBA00004651"/>
    </source>
</evidence>
<dbReference type="PANTHER" id="PTHR34856">
    <property type="entry name" value="PROTEIN NRFD"/>
    <property type="match status" value="1"/>
</dbReference>
<dbReference type="GO" id="GO:0005886">
    <property type="term" value="C:plasma membrane"/>
    <property type="evidence" value="ECO:0007669"/>
    <property type="project" value="UniProtKB-SubCell"/>
</dbReference>
<feature type="transmembrane region" description="Helical" evidence="7">
    <location>
        <begin position="164"/>
        <end position="188"/>
    </location>
</feature>
<feature type="transmembrane region" description="Helical" evidence="7">
    <location>
        <begin position="130"/>
        <end position="152"/>
    </location>
</feature>
<proteinExistence type="inferred from homology"/>
<keyword evidence="4 7" id="KW-0812">Transmembrane</keyword>
<dbReference type="Gene3D" id="1.20.1630.10">
    <property type="entry name" value="Formate dehydrogenase/DMSO reductase domain"/>
    <property type="match status" value="1"/>
</dbReference>
<dbReference type="InterPro" id="IPR052049">
    <property type="entry name" value="Electron_transfer_protein"/>
</dbReference>
<reference evidence="9" key="1">
    <citation type="submission" date="2016-10" db="EMBL/GenBank/DDBJ databases">
        <authorList>
            <person name="Varghese N."/>
            <person name="Submissions S."/>
        </authorList>
    </citation>
    <scope>NUCLEOTIDE SEQUENCE [LARGE SCALE GENOMIC DNA]</scope>
    <source>
        <strain evidence="9">DSM 13234</strain>
    </source>
</reference>
<sequence>MAAATPIFTALAANRRIGGVVALLALLLAAGLAAAHRVELSGHAITGMTNHVVWGLPHVCALFLIVAASGALNVASLASVFGRVECKGLAPLSALLALALLVGGLSVLVLDLGRPDRLLVAMVHQNPTSIFAWNIGLYVGFLGLGVVYLGLLIERRLNRFAAPVGLAAFLWRLVLTSGTGLIFGLLIARPPFHGAMMAPLFIAMSLAQGGAVFLLVAHLLSWLGAAQPAPETERWLGRLLGAFVAIQIYCVLLLHVTHLYAARDLAMERFLLRDGGLYPLLFWGGLVLLAGALLPLLSRRARPLAGAALTVAGGLVQLYALLIGGQAVPLDLLPGRVVRSEFGDGVPASYLPSLPEAALGLGGVALALLLVLLGCRVLRLVPEASR</sequence>
<feature type="transmembrane region" description="Helical" evidence="7">
    <location>
        <begin position="89"/>
        <end position="110"/>
    </location>
</feature>
<evidence type="ECO:0000256" key="3">
    <source>
        <dbReference type="ARBA" id="ARBA00022475"/>
    </source>
</evidence>
<comment type="subcellular location">
    <subcellularLocation>
        <location evidence="1">Cell membrane</location>
        <topology evidence="1">Multi-pass membrane protein</topology>
    </subcellularLocation>
</comment>
<feature type="transmembrane region" description="Helical" evidence="7">
    <location>
        <begin position="357"/>
        <end position="378"/>
    </location>
</feature>